<reference evidence="2" key="1">
    <citation type="submission" date="2016-11" db="UniProtKB">
        <authorList>
            <consortium name="WormBaseParasite"/>
        </authorList>
    </citation>
    <scope>IDENTIFICATION</scope>
</reference>
<keyword evidence="1" id="KW-1185">Reference proteome</keyword>
<proteinExistence type="predicted"/>
<evidence type="ECO:0000313" key="2">
    <source>
        <dbReference type="WBParaSite" id="maker-uti_cns_0049039-snap-gene-0.4-mRNA-1"/>
    </source>
</evidence>
<dbReference type="Proteomes" id="UP000095280">
    <property type="component" value="Unplaced"/>
</dbReference>
<evidence type="ECO:0000313" key="1">
    <source>
        <dbReference type="Proteomes" id="UP000095280"/>
    </source>
</evidence>
<protein>
    <submittedName>
        <fullName evidence="2">VPS9 domain-containing protein</fullName>
    </submittedName>
</protein>
<dbReference type="WBParaSite" id="maker-uti_cns_0049039-snap-gene-0.4-mRNA-1">
    <property type="protein sequence ID" value="maker-uti_cns_0049039-snap-gene-0.4-mRNA-1"/>
    <property type="gene ID" value="maker-uti_cns_0049039-snap-gene-0.4"/>
</dbReference>
<dbReference type="AlphaFoldDB" id="A0A1I8JM17"/>
<sequence length="133" mass="14488">PDCRSCQTALKLLRSLGLEAVPAEASRNRAAASSQLQHFGRRFIATQSSPSFLVVSLDLAAHARNRALRSDRELSSCSIDVPRLLDCLQYALQLNSVAADPLLLSKTILLCYEALLARRVVSALISISYSAPY</sequence>
<name>A0A1I8JM17_9PLAT</name>
<organism evidence="1 2">
    <name type="scientific">Macrostomum lignano</name>
    <dbReference type="NCBI Taxonomy" id="282301"/>
    <lineage>
        <taxon>Eukaryota</taxon>
        <taxon>Metazoa</taxon>
        <taxon>Spiralia</taxon>
        <taxon>Lophotrochozoa</taxon>
        <taxon>Platyhelminthes</taxon>
        <taxon>Rhabditophora</taxon>
        <taxon>Macrostomorpha</taxon>
        <taxon>Macrostomida</taxon>
        <taxon>Macrostomidae</taxon>
        <taxon>Macrostomum</taxon>
    </lineage>
</organism>
<accession>A0A1I8JM17</accession>